<dbReference type="AlphaFoldDB" id="A0A914V890"/>
<protein>
    <submittedName>
        <fullName evidence="4">Uncharacterized protein</fullName>
    </submittedName>
</protein>
<keyword evidence="3" id="KW-1185">Reference proteome</keyword>
<dbReference type="Gene3D" id="1.10.287.1490">
    <property type="match status" value="1"/>
</dbReference>
<sequence length="849" mass="97555">MDISPVNKKGRMDAMSAEVSSLRKKNQKLSQLRDRQLCRKQRTLRAYKKLRLNWKAGKNEIARLKACAHEKDILIAQLKHKELTDRFEADRLFENLQSAATELDSLKREMKDPSLSREAQGMRKSENSKSDMDLLCGQQTSLIKAEIDETADLNCDPKSERRTDLDKESQNLTNNSIELKAELIAIEALNKSLQKELNCAKIKENKSQKAVHMQIKLMSELRQQLKSALEERDLERQKHTLLKSSQEDLEKCQASLDSKENEVSSLKTRLQQVERQLNRERESQKELTRRTVEALQSSLGKKTEECRNLQNELAELKGKFETIQGHLNKNSEELVNRAALISSAKEEIGHLREVNSTSHTTILEQEKVIDNINKQLQSLQKTAGEANSTLKEMLEKKDDELSKCAYQIATAKRDLGRLRNANATANATIEQQNQKIDEQKMQMQSLHSSTVDLKNTFKNETDFYLKQLKTKEKELRTERQLAVQRSREFSDLRQNIETLTIRLNSEMKRSESLESNLVQREYTFATEIKNERAELFKLRAQLAAHVPFPSNSQPSTNDKQNTQAITPSLHEELVYWQSQANDFKKAHDQLLKVIEGKESELARFKHEISCHQTTIEFHQKTIAKLESEKTTSQGKIMQLEQSVYSLATETTCKAQMITEMERRTAALLQGNASKDRHSSDLLRKTASLTTDSVAKDQSIDQLEKKIADLTSELNFKQRKFFEQERKLANLVAESSRNRQIIAELEKKTAALAQEEIFRGGQIIELEATLINEQAKRQRLQDMISRNEEEKRGSVEHKNVNKRANEKLHAEVKERDRQIAQLQYEIGLLKNAISNLNMVFSSVDSSSKTA</sequence>
<accession>A0A914V890</accession>
<evidence type="ECO:0000256" key="1">
    <source>
        <dbReference type="SAM" id="Coils"/>
    </source>
</evidence>
<evidence type="ECO:0000256" key="2">
    <source>
        <dbReference type="SAM" id="MobiDB-lite"/>
    </source>
</evidence>
<feature type="region of interest" description="Disordered" evidence="2">
    <location>
        <begin position="109"/>
        <end position="131"/>
    </location>
</feature>
<organism evidence="3 4">
    <name type="scientific">Plectus sambesii</name>
    <dbReference type="NCBI Taxonomy" id="2011161"/>
    <lineage>
        <taxon>Eukaryota</taxon>
        <taxon>Metazoa</taxon>
        <taxon>Ecdysozoa</taxon>
        <taxon>Nematoda</taxon>
        <taxon>Chromadorea</taxon>
        <taxon>Plectida</taxon>
        <taxon>Plectina</taxon>
        <taxon>Plectoidea</taxon>
        <taxon>Plectidae</taxon>
        <taxon>Plectus</taxon>
    </lineage>
</organism>
<proteinExistence type="predicted"/>
<dbReference type="Proteomes" id="UP000887566">
    <property type="component" value="Unplaced"/>
</dbReference>
<keyword evidence="1" id="KW-0175">Coiled coil</keyword>
<name>A0A914V890_9BILA</name>
<feature type="coiled-coil region" evidence="1">
    <location>
        <begin position="692"/>
        <end position="719"/>
    </location>
</feature>
<evidence type="ECO:0000313" key="4">
    <source>
        <dbReference type="WBParaSite" id="PSAMB.scaffold164size70405.g2828.t1"/>
    </source>
</evidence>
<feature type="coiled-coil region" evidence="1">
    <location>
        <begin position="162"/>
        <end position="326"/>
    </location>
</feature>
<feature type="coiled-coil region" evidence="1">
    <location>
        <begin position="762"/>
        <end position="824"/>
    </location>
</feature>
<dbReference type="WBParaSite" id="PSAMB.scaffold164size70405.g2828.t1">
    <property type="protein sequence ID" value="PSAMB.scaffold164size70405.g2828.t1"/>
    <property type="gene ID" value="PSAMB.scaffold164size70405.g2828"/>
</dbReference>
<reference evidence="4" key="1">
    <citation type="submission" date="2022-11" db="UniProtKB">
        <authorList>
            <consortium name="WormBaseParasite"/>
        </authorList>
    </citation>
    <scope>IDENTIFICATION</scope>
</reference>
<feature type="region of interest" description="Disordered" evidence="2">
    <location>
        <begin position="1"/>
        <end position="26"/>
    </location>
</feature>
<evidence type="ECO:0000313" key="3">
    <source>
        <dbReference type="Proteomes" id="UP000887566"/>
    </source>
</evidence>
<feature type="coiled-coil region" evidence="1">
    <location>
        <begin position="362"/>
        <end position="516"/>
    </location>
</feature>